<keyword evidence="2" id="KW-1185">Reference proteome</keyword>
<proteinExistence type="predicted"/>
<accession>A0A858PZ96</accession>
<sequence>MQDSYDDSCHTTRCASGIIQGNSPNLLRCGGGTNTPRMTREYSLQHCLFELKLEKTCVSRLNSNKLVTTIEEAIHPIEIRPAR</sequence>
<evidence type="ECO:0000313" key="2">
    <source>
        <dbReference type="Proteomes" id="UP000500930"/>
    </source>
</evidence>
<dbReference type="AlphaFoldDB" id="A0A858PZ96"/>
<dbReference type="Proteomes" id="UP000500930">
    <property type="component" value="Chromosome"/>
</dbReference>
<dbReference type="KEGG" id="aplt:ANPL_04190"/>
<dbReference type="EMBL" id="CP046391">
    <property type="protein sequence ID" value="QJC27884.1"/>
    <property type="molecule type" value="Genomic_DNA"/>
</dbReference>
<reference evidence="1 2" key="1">
    <citation type="journal article" date="2020" name="Pathogens">
        <title>First Whole Genome Sequence of Anaplasma platys, an Obligate Intracellular Rickettsial Pathogen of Dogs.</title>
        <authorList>
            <person name="Llanes A."/>
            <person name="Rajeev S."/>
        </authorList>
    </citation>
    <scope>NUCLEOTIDE SEQUENCE [LARGE SCALE GENOMIC DNA]</scope>
    <source>
        <strain evidence="1 2">S3</strain>
    </source>
</reference>
<protein>
    <submittedName>
        <fullName evidence="1">Uncharacterized protein</fullName>
    </submittedName>
</protein>
<organism evidence="1 2">
    <name type="scientific">Anaplasma platys</name>
    <dbReference type="NCBI Taxonomy" id="949"/>
    <lineage>
        <taxon>Bacteria</taxon>
        <taxon>Pseudomonadati</taxon>
        <taxon>Pseudomonadota</taxon>
        <taxon>Alphaproteobacteria</taxon>
        <taxon>Rickettsiales</taxon>
        <taxon>Anaplasmataceae</taxon>
        <taxon>Anaplasma</taxon>
    </lineage>
</organism>
<evidence type="ECO:0000313" key="1">
    <source>
        <dbReference type="EMBL" id="QJC27884.1"/>
    </source>
</evidence>
<name>A0A858PZ96_9RICK</name>
<gene>
    <name evidence="1" type="ORF">ANPL_04190</name>
</gene>